<dbReference type="PANTHER" id="PTHR30290">
    <property type="entry name" value="PERIPLASMIC BINDING COMPONENT OF ABC TRANSPORTER"/>
    <property type="match status" value="1"/>
</dbReference>
<gene>
    <name evidence="4" type="ORF">DS745_04005</name>
</gene>
<dbReference type="Pfam" id="PF12793">
    <property type="entry name" value="SgrR_N"/>
    <property type="match status" value="1"/>
</dbReference>
<dbReference type="Pfam" id="PF00496">
    <property type="entry name" value="SBP_bac_5"/>
    <property type="match status" value="1"/>
</dbReference>
<dbReference type="InterPro" id="IPR025370">
    <property type="entry name" value="SgrR_HTH_N"/>
</dbReference>
<feature type="domain" description="Solute-binding protein family 5" evidence="2">
    <location>
        <begin position="175"/>
        <end position="413"/>
    </location>
</feature>
<feature type="domain" description="Transcriptional regulator SgrR N-terminal HTH" evidence="3">
    <location>
        <begin position="2"/>
        <end position="109"/>
    </location>
</feature>
<evidence type="ECO:0000313" key="5">
    <source>
        <dbReference type="Proteomes" id="UP000290649"/>
    </source>
</evidence>
<comment type="caution">
    <text evidence="4">The sequence shown here is derived from an EMBL/GenBank/DDBJ whole genome shotgun (WGS) entry which is preliminary data.</text>
</comment>
<dbReference type="AlphaFoldDB" id="A0A4Q0VZM3"/>
<evidence type="ECO:0000256" key="1">
    <source>
        <dbReference type="ARBA" id="ARBA00023125"/>
    </source>
</evidence>
<accession>A0A4Q0VZM3</accession>
<evidence type="ECO:0008006" key="6">
    <source>
        <dbReference type="Google" id="ProtNLM"/>
    </source>
</evidence>
<dbReference type="InterPro" id="IPR000914">
    <property type="entry name" value="SBP_5_dom"/>
</dbReference>
<dbReference type="GO" id="GO:0003677">
    <property type="term" value="F:DNA binding"/>
    <property type="evidence" value="ECO:0007669"/>
    <property type="project" value="UniProtKB-KW"/>
</dbReference>
<reference evidence="4 5" key="1">
    <citation type="journal article" date="2019" name="Int. J. Syst. Evol. Microbiol.">
        <title>Anaerobacillus alkaliphilus sp. nov., a novel alkaliphilic and moderately halophilic bacterium.</title>
        <authorList>
            <person name="Borsodi A.K."/>
            <person name="Aszalos J.M."/>
            <person name="Bihari P."/>
            <person name="Nagy I."/>
            <person name="Schumann P."/>
            <person name="Sproer C."/>
            <person name="Kovacs A.L."/>
            <person name="Boka K."/>
            <person name="Dobosy P."/>
            <person name="Ovari M."/>
            <person name="Szili-Kovacs T."/>
            <person name="Toth E."/>
        </authorList>
    </citation>
    <scope>NUCLEOTIDE SEQUENCE [LARGE SCALE GENOMIC DNA]</scope>
    <source>
        <strain evidence="4 5">B16-10</strain>
    </source>
</reference>
<dbReference type="Gene3D" id="3.40.190.10">
    <property type="entry name" value="Periplasmic binding protein-like II"/>
    <property type="match status" value="1"/>
</dbReference>
<dbReference type="OrthoDB" id="5894719at2"/>
<keyword evidence="1" id="KW-0238">DNA-binding</keyword>
<dbReference type="RefSeq" id="WP_129076899.1">
    <property type="nucleotide sequence ID" value="NZ_QOUX01000001.1"/>
</dbReference>
<proteinExistence type="predicted"/>
<dbReference type="Proteomes" id="UP000290649">
    <property type="component" value="Unassembled WGS sequence"/>
</dbReference>
<organism evidence="4 5">
    <name type="scientific">Anaerobacillus alkaliphilus</name>
    <dbReference type="NCBI Taxonomy" id="1548597"/>
    <lineage>
        <taxon>Bacteria</taxon>
        <taxon>Bacillati</taxon>
        <taxon>Bacillota</taxon>
        <taxon>Bacilli</taxon>
        <taxon>Bacillales</taxon>
        <taxon>Bacillaceae</taxon>
        <taxon>Anaerobacillus</taxon>
    </lineage>
</organism>
<evidence type="ECO:0000259" key="3">
    <source>
        <dbReference type="Pfam" id="PF12793"/>
    </source>
</evidence>
<dbReference type="Gene3D" id="3.10.105.10">
    <property type="entry name" value="Dipeptide-binding Protein, Domain 3"/>
    <property type="match status" value="1"/>
</dbReference>
<dbReference type="GO" id="GO:1904680">
    <property type="term" value="F:peptide transmembrane transporter activity"/>
    <property type="evidence" value="ECO:0007669"/>
    <property type="project" value="TreeGrafter"/>
</dbReference>
<evidence type="ECO:0000259" key="2">
    <source>
        <dbReference type="Pfam" id="PF00496"/>
    </source>
</evidence>
<dbReference type="Gene3D" id="3.90.76.10">
    <property type="entry name" value="Dipeptide-binding Protein, Domain 1"/>
    <property type="match status" value="1"/>
</dbReference>
<name>A0A4Q0VZM3_9BACI</name>
<sequence>MKLIEYYIELFAEFASTKALEPVKVTRTAISEVLRCSERNVIHIVKKMEEKQWISREQGKGRGNVTTIIFLKTIENMLQDFEDSSPRHQDIERFISLLDHKHLLKGQLLDRFILRLFGVGEKKSEREEYEILKIPYFRYLHSLDPSQIERQTERHLVEQIFNTLVTFHTEKKIVEPCLSYYWERDVEGKRWTFYLRKSVQFHHGKILEAEDVEFSFLRLKETPSKWVVKDLKKIHLIGKHVIQFEFSTPVYCWDLMLSSTKCSIVPLNYGQRSLEEFSKHPIGTGPYQVQIHEKHYLLLTVHEEYFQERAHIGEVAFYILPSIEKYLTETSIGAISYIPFAIENRDETNFQSIQRKHLAVKYLMWNMKKDTIAQNVALRRKVASILDRGKLVRELGYPRYEPSTSCVQSQVYDVVEASYEKNLSLLTYELNPNKEDMEWVKQECSKHGITIESKSVPYEQFIAESHDADLILAEFVNEEVEELGLYNLFLSETSVVTNLLVGTNLIQKVEQVPSERDPMVRKALLEEVKQYLVNEHILFPLYSTYQKAMYHKDLLGVTINSIGLVSFKELFFRK</sequence>
<protein>
    <recommendedName>
        <fullName evidence="6">SgrR family transcriptional regulator</fullName>
    </recommendedName>
</protein>
<dbReference type="GO" id="GO:0015833">
    <property type="term" value="P:peptide transport"/>
    <property type="evidence" value="ECO:0007669"/>
    <property type="project" value="TreeGrafter"/>
</dbReference>
<dbReference type="PANTHER" id="PTHR30290:SF72">
    <property type="entry name" value="HTH-TYPE TRANSCRIPTIONAL REGULATOR SGRR"/>
    <property type="match status" value="1"/>
</dbReference>
<dbReference type="InterPro" id="IPR039424">
    <property type="entry name" value="SBP_5"/>
</dbReference>
<evidence type="ECO:0000313" key="4">
    <source>
        <dbReference type="EMBL" id="RXJ04556.1"/>
    </source>
</evidence>
<keyword evidence="5" id="KW-1185">Reference proteome</keyword>
<dbReference type="SUPFAM" id="SSF53850">
    <property type="entry name" value="Periplasmic binding protein-like II"/>
    <property type="match status" value="1"/>
</dbReference>
<dbReference type="EMBL" id="QOUX01000001">
    <property type="protein sequence ID" value="RXJ04556.1"/>
    <property type="molecule type" value="Genomic_DNA"/>
</dbReference>